<feature type="transmembrane region" description="Helical" evidence="7">
    <location>
        <begin position="141"/>
        <end position="164"/>
    </location>
</feature>
<evidence type="ECO:0000256" key="7">
    <source>
        <dbReference type="SAM" id="Phobius"/>
    </source>
</evidence>
<dbReference type="InterPro" id="IPR011701">
    <property type="entry name" value="MFS"/>
</dbReference>
<dbReference type="PANTHER" id="PTHR42718:SF46">
    <property type="entry name" value="BLR6921 PROTEIN"/>
    <property type="match status" value="1"/>
</dbReference>
<name>A0ABW4GCQ2_9ACTN</name>
<dbReference type="Pfam" id="PF07690">
    <property type="entry name" value="MFS_1"/>
    <property type="match status" value="1"/>
</dbReference>
<feature type="transmembrane region" description="Helical" evidence="7">
    <location>
        <begin position="434"/>
        <end position="453"/>
    </location>
</feature>
<keyword evidence="10" id="KW-1185">Reference proteome</keyword>
<evidence type="ECO:0000313" key="10">
    <source>
        <dbReference type="Proteomes" id="UP001597097"/>
    </source>
</evidence>
<evidence type="ECO:0000256" key="5">
    <source>
        <dbReference type="ARBA" id="ARBA00022989"/>
    </source>
</evidence>
<accession>A0ABW4GCQ2</accession>
<dbReference type="PROSITE" id="PS50850">
    <property type="entry name" value="MFS"/>
    <property type="match status" value="1"/>
</dbReference>
<dbReference type="InterPro" id="IPR020846">
    <property type="entry name" value="MFS_dom"/>
</dbReference>
<feature type="transmembrane region" description="Helical" evidence="7">
    <location>
        <begin position="234"/>
        <end position="252"/>
    </location>
</feature>
<evidence type="ECO:0000256" key="2">
    <source>
        <dbReference type="ARBA" id="ARBA00022448"/>
    </source>
</evidence>
<dbReference type="PANTHER" id="PTHR42718">
    <property type="entry name" value="MAJOR FACILITATOR SUPERFAMILY MULTIDRUG TRANSPORTER MFSC"/>
    <property type="match status" value="1"/>
</dbReference>
<keyword evidence="6 7" id="KW-0472">Membrane</keyword>
<evidence type="ECO:0000256" key="3">
    <source>
        <dbReference type="ARBA" id="ARBA00022475"/>
    </source>
</evidence>
<feature type="transmembrane region" description="Helical" evidence="7">
    <location>
        <begin position="272"/>
        <end position="295"/>
    </location>
</feature>
<protein>
    <submittedName>
        <fullName evidence="9">MFS transporter</fullName>
    </submittedName>
</protein>
<feature type="domain" description="Major facilitator superfamily (MFS) profile" evidence="8">
    <location>
        <begin position="16"/>
        <end position="459"/>
    </location>
</feature>
<comment type="caution">
    <text evidence="9">The sequence shown here is derived from an EMBL/GenBank/DDBJ whole genome shotgun (WGS) entry which is preliminary data.</text>
</comment>
<keyword evidence="5 7" id="KW-1133">Transmembrane helix</keyword>
<feature type="transmembrane region" description="Helical" evidence="7">
    <location>
        <begin position="361"/>
        <end position="388"/>
    </location>
</feature>
<feature type="transmembrane region" description="Helical" evidence="7">
    <location>
        <begin position="332"/>
        <end position="355"/>
    </location>
</feature>
<feature type="transmembrane region" description="Helical" evidence="7">
    <location>
        <begin position="307"/>
        <end position="325"/>
    </location>
</feature>
<sequence>MTETAAGTRRGNAGLLLAVMSAVQFLDAMDIASIGPALPLLQRDLGMSPEALQWVVSGYALGFGGFLLLGGRLADLFDRRRLLLGWLVVFVVASLVGGLTSEGLFLVVARLLKGVSAGFTAPVAMALLLDTFREERARNRALGTFLAISSSGFSLGLVFGGALAQLHWRLVFLLPAAVGVVVTLVAAAVVPQDSTGRTRTGRLDVLGAMLVAGTAITLVYGVSQASIVGWSHPLTLAALGVSALLLALLLVVERGHPAPLIPLSIFARAGLVRANVGMLMFGAYVAFQFVLTLYYESTLGWSPLQTALSFLLGGLLTGTTARYWAAAVTRFGAWPVATAGLFLLAAGYAVWAVLIGRVEPLAVLLIQQVLGGVGFPAAYSALNIAAVAGAGPEEQGLASGLFNASAQLGTSLVTAVTATMLVANGGAMVGGYRAGLWTVVAVSLAITLLSALGTRTPQP</sequence>
<keyword evidence="2" id="KW-0813">Transport</keyword>
<evidence type="ECO:0000256" key="6">
    <source>
        <dbReference type="ARBA" id="ARBA00023136"/>
    </source>
</evidence>
<feature type="transmembrane region" description="Helical" evidence="7">
    <location>
        <begin position="170"/>
        <end position="191"/>
    </location>
</feature>
<feature type="transmembrane region" description="Helical" evidence="7">
    <location>
        <begin position="107"/>
        <end position="129"/>
    </location>
</feature>
<comment type="subcellular location">
    <subcellularLocation>
        <location evidence="1">Cell membrane</location>
        <topology evidence="1">Multi-pass membrane protein</topology>
    </subcellularLocation>
</comment>
<feature type="transmembrane region" description="Helical" evidence="7">
    <location>
        <begin position="52"/>
        <end position="70"/>
    </location>
</feature>
<keyword evidence="3" id="KW-1003">Cell membrane</keyword>
<evidence type="ECO:0000259" key="8">
    <source>
        <dbReference type="PROSITE" id="PS50850"/>
    </source>
</evidence>
<reference evidence="10" key="1">
    <citation type="journal article" date="2019" name="Int. J. Syst. Evol. Microbiol.">
        <title>The Global Catalogue of Microorganisms (GCM) 10K type strain sequencing project: providing services to taxonomists for standard genome sequencing and annotation.</title>
        <authorList>
            <consortium name="The Broad Institute Genomics Platform"/>
            <consortium name="The Broad Institute Genome Sequencing Center for Infectious Disease"/>
            <person name="Wu L."/>
            <person name="Ma J."/>
        </authorList>
    </citation>
    <scope>NUCLEOTIDE SEQUENCE [LARGE SCALE GENOMIC DNA]</scope>
    <source>
        <strain evidence="10">CGMCC 1.15399</strain>
    </source>
</reference>
<evidence type="ECO:0000313" key="9">
    <source>
        <dbReference type="EMBL" id="MFD1540460.1"/>
    </source>
</evidence>
<dbReference type="CDD" id="cd17321">
    <property type="entry name" value="MFS_MMR_MDR_like"/>
    <property type="match status" value="1"/>
</dbReference>
<evidence type="ECO:0000256" key="1">
    <source>
        <dbReference type="ARBA" id="ARBA00004651"/>
    </source>
</evidence>
<organism evidence="9 10">
    <name type="scientific">Nonomuraea guangzhouensis</name>
    <dbReference type="NCBI Taxonomy" id="1291555"/>
    <lineage>
        <taxon>Bacteria</taxon>
        <taxon>Bacillati</taxon>
        <taxon>Actinomycetota</taxon>
        <taxon>Actinomycetes</taxon>
        <taxon>Streptosporangiales</taxon>
        <taxon>Streptosporangiaceae</taxon>
        <taxon>Nonomuraea</taxon>
    </lineage>
</organism>
<proteinExistence type="predicted"/>
<dbReference type="Proteomes" id="UP001597097">
    <property type="component" value="Unassembled WGS sequence"/>
</dbReference>
<feature type="transmembrane region" description="Helical" evidence="7">
    <location>
        <begin position="82"/>
        <end position="101"/>
    </location>
</feature>
<feature type="transmembrane region" description="Helical" evidence="7">
    <location>
        <begin position="203"/>
        <end position="222"/>
    </location>
</feature>
<keyword evidence="4 7" id="KW-0812">Transmembrane</keyword>
<feature type="transmembrane region" description="Helical" evidence="7">
    <location>
        <begin position="400"/>
        <end position="422"/>
    </location>
</feature>
<dbReference type="EMBL" id="JBHUCM010000019">
    <property type="protein sequence ID" value="MFD1540460.1"/>
    <property type="molecule type" value="Genomic_DNA"/>
</dbReference>
<gene>
    <name evidence="9" type="ORF">ACFSJ0_25625</name>
</gene>
<evidence type="ECO:0000256" key="4">
    <source>
        <dbReference type="ARBA" id="ARBA00022692"/>
    </source>
</evidence>
<dbReference type="RefSeq" id="WP_219526900.1">
    <property type="nucleotide sequence ID" value="NZ_JAHKRM010000001.1"/>
</dbReference>